<name>A0ABM0Q2E9_GALVR</name>
<sequence>DLMKTLRKETDLKEIQTIIRGTHTRLKYSQRELEMIKKKDLAAFYQEQPQLQSDLLNIESQCSMLSEGIKERQQRIKEFQEKIDKVEDDICQRFCEEIGVENIRKFENKHVKQQQEIDQKRLEFEKQKSRLNIQLEYSRNQLKEKLKNTNTLKETIQKAREDIDNLKKTEENCLQIVAELMAKRQQLTDILVTQNSNIDKVETQLEEEQKKFLAVEREVGKLQKEVVSMQTSLEKKQLEKHNLLLNCRVQDIEIILLLGSLDDIIEVEISNSRQEIRKGEDPFLAKNDINPTQT</sequence>
<protein>
    <submittedName>
        <fullName evidence="3">Structural maintenance of chromosomes protein 1B-like</fullName>
    </submittedName>
</protein>
<evidence type="ECO:0000256" key="1">
    <source>
        <dbReference type="SAM" id="Coils"/>
    </source>
</evidence>
<evidence type="ECO:0000313" key="3">
    <source>
        <dbReference type="RefSeq" id="XP_008562540.1"/>
    </source>
</evidence>
<proteinExistence type="predicted"/>
<keyword evidence="2" id="KW-1185">Reference proteome</keyword>
<evidence type="ECO:0000313" key="2">
    <source>
        <dbReference type="Proteomes" id="UP000694923"/>
    </source>
</evidence>
<dbReference type="GeneID" id="103582834"/>
<organism evidence="2 3">
    <name type="scientific">Galeopterus variegatus</name>
    <name type="common">Malayan flying lemur</name>
    <name type="synonym">Cynocephalus variegatus</name>
    <dbReference type="NCBI Taxonomy" id="482537"/>
    <lineage>
        <taxon>Eukaryota</taxon>
        <taxon>Metazoa</taxon>
        <taxon>Chordata</taxon>
        <taxon>Craniata</taxon>
        <taxon>Vertebrata</taxon>
        <taxon>Euteleostomi</taxon>
        <taxon>Mammalia</taxon>
        <taxon>Eutheria</taxon>
        <taxon>Euarchontoglires</taxon>
        <taxon>Dermoptera</taxon>
        <taxon>Cynocephalidae</taxon>
        <taxon>Galeopterus</taxon>
    </lineage>
</organism>
<accession>A0ABM0Q2E9</accession>
<feature type="non-terminal residue" evidence="3">
    <location>
        <position position="294"/>
    </location>
</feature>
<dbReference type="PANTHER" id="PTHR18937:SF147">
    <property type="entry name" value="STRUCTURAL MAINTENANCE OF CHROMOSOMES PROTEIN 1B"/>
    <property type="match status" value="1"/>
</dbReference>
<feature type="non-terminal residue" evidence="3">
    <location>
        <position position="1"/>
    </location>
</feature>
<keyword evidence="1" id="KW-0175">Coiled coil</keyword>
<dbReference type="Proteomes" id="UP000694923">
    <property type="component" value="Unplaced"/>
</dbReference>
<feature type="coiled-coil region" evidence="1">
    <location>
        <begin position="69"/>
        <end position="225"/>
    </location>
</feature>
<dbReference type="PANTHER" id="PTHR18937">
    <property type="entry name" value="STRUCTURAL MAINTENANCE OF CHROMOSOMES SMC FAMILY MEMBER"/>
    <property type="match status" value="1"/>
</dbReference>
<dbReference type="RefSeq" id="XP_008562540.1">
    <property type="nucleotide sequence ID" value="XM_008564318.1"/>
</dbReference>
<reference evidence="3" key="1">
    <citation type="submission" date="2025-08" db="UniProtKB">
        <authorList>
            <consortium name="RefSeq"/>
        </authorList>
    </citation>
    <scope>IDENTIFICATION</scope>
</reference>
<gene>
    <name evidence="3" type="primary">LOC103582834</name>
</gene>